<accession>A0A0B0IIF4</accession>
<dbReference type="EMBL" id="JRJU01000019">
    <property type="protein sequence ID" value="KHF39436.1"/>
    <property type="molecule type" value="Genomic_DNA"/>
</dbReference>
<evidence type="ECO:0000313" key="2">
    <source>
        <dbReference type="EMBL" id="KHF39436.1"/>
    </source>
</evidence>
<reference evidence="2 3" key="1">
    <citation type="submission" date="2014-09" db="EMBL/GenBank/DDBJ databases">
        <title>Genome sequencing and annotation of Bacillus Okhensis strain Kh10-101T.</title>
        <authorList>
            <person name="Prakash J.S."/>
        </authorList>
    </citation>
    <scope>NUCLEOTIDE SEQUENCE [LARGE SCALE GENOMIC DNA]</scope>
    <source>
        <strain evidence="3">Kh10-101T</strain>
    </source>
</reference>
<organism evidence="2 3">
    <name type="scientific">Halalkalibacter okhensis</name>
    <dbReference type="NCBI Taxonomy" id="333138"/>
    <lineage>
        <taxon>Bacteria</taxon>
        <taxon>Bacillati</taxon>
        <taxon>Bacillota</taxon>
        <taxon>Bacilli</taxon>
        <taxon>Bacillales</taxon>
        <taxon>Bacillaceae</taxon>
        <taxon>Halalkalibacter</taxon>
    </lineage>
</organism>
<keyword evidence="1" id="KW-1133">Transmembrane helix</keyword>
<name>A0A0B0IIF4_9BACI</name>
<evidence type="ECO:0000313" key="3">
    <source>
        <dbReference type="Proteomes" id="UP000030832"/>
    </source>
</evidence>
<keyword evidence="3" id="KW-1185">Reference proteome</keyword>
<comment type="caution">
    <text evidence="2">The sequence shown here is derived from an EMBL/GenBank/DDBJ whole genome shotgun (WGS) entry which is preliminary data.</text>
</comment>
<dbReference type="Proteomes" id="UP000030832">
    <property type="component" value="Unassembled WGS sequence"/>
</dbReference>
<keyword evidence="1" id="KW-0472">Membrane</keyword>
<evidence type="ECO:0000256" key="1">
    <source>
        <dbReference type="SAM" id="Phobius"/>
    </source>
</evidence>
<sequence>MNNLSWYKISKRFQMNIFLDGLLLFGRQNLSLFRRLYIGYSVYKVGFFLYPFLKQKDRNRTEVGRVRL</sequence>
<dbReference type="STRING" id="333138.LQ50_15365"/>
<dbReference type="AlphaFoldDB" id="A0A0B0IIF4"/>
<keyword evidence="1" id="KW-0812">Transmembrane</keyword>
<feature type="transmembrane region" description="Helical" evidence="1">
    <location>
        <begin position="32"/>
        <end position="53"/>
    </location>
</feature>
<gene>
    <name evidence="2" type="ORF">LQ50_15365</name>
</gene>
<proteinExistence type="predicted"/>
<protein>
    <submittedName>
        <fullName evidence="2">Uncharacterized protein</fullName>
    </submittedName>
</protein>